<organism evidence="1">
    <name type="scientific">Arundo donax</name>
    <name type="common">Giant reed</name>
    <name type="synonym">Donax arundinaceus</name>
    <dbReference type="NCBI Taxonomy" id="35708"/>
    <lineage>
        <taxon>Eukaryota</taxon>
        <taxon>Viridiplantae</taxon>
        <taxon>Streptophyta</taxon>
        <taxon>Embryophyta</taxon>
        <taxon>Tracheophyta</taxon>
        <taxon>Spermatophyta</taxon>
        <taxon>Magnoliopsida</taxon>
        <taxon>Liliopsida</taxon>
        <taxon>Poales</taxon>
        <taxon>Poaceae</taxon>
        <taxon>PACMAD clade</taxon>
        <taxon>Arundinoideae</taxon>
        <taxon>Arundineae</taxon>
        <taxon>Arundo</taxon>
    </lineage>
</organism>
<protein>
    <submittedName>
        <fullName evidence="1">Smu2</fullName>
    </submittedName>
</protein>
<reference evidence="1" key="1">
    <citation type="submission" date="2014-09" db="EMBL/GenBank/DDBJ databases">
        <authorList>
            <person name="Magalhaes I.L.F."/>
            <person name="Oliveira U."/>
            <person name="Santos F.R."/>
            <person name="Vidigal T.H.D.A."/>
            <person name="Brescovit A.D."/>
            <person name="Santos A.J."/>
        </authorList>
    </citation>
    <scope>NUCLEOTIDE SEQUENCE</scope>
    <source>
        <tissue evidence="1">Shoot tissue taken approximately 20 cm above the soil surface</tissue>
    </source>
</reference>
<accession>A0A0A9DGJ1</accession>
<dbReference type="AlphaFoldDB" id="A0A0A9DGJ1"/>
<proteinExistence type="predicted"/>
<evidence type="ECO:0000313" key="1">
    <source>
        <dbReference type="EMBL" id="JAD82887.1"/>
    </source>
</evidence>
<dbReference type="EMBL" id="GBRH01215008">
    <property type="protein sequence ID" value="JAD82887.1"/>
    <property type="molecule type" value="Transcribed_RNA"/>
</dbReference>
<reference evidence="1" key="2">
    <citation type="journal article" date="2015" name="Data Brief">
        <title>Shoot transcriptome of the giant reed, Arundo donax.</title>
        <authorList>
            <person name="Barrero R.A."/>
            <person name="Guerrero F.D."/>
            <person name="Moolhuijzen P."/>
            <person name="Goolsby J.A."/>
            <person name="Tidwell J."/>
            <person name="Bellgard S.E."/>
            <person name="Bellgard M.I."/>
        </authorList>
    </citation>
    <scope>NUCLEOTIDE SEQUENCE</scope>
    <source>
        <tissue evidence="1">Shoot tissue taken approximately 20 cm above the soil surface</tissue>
    </source>
</reference>
<sequence>MMVTNQMQTTNICNTSHISLLSPFRKPTCLLFFHLERRKKKNRRHRGTEIVLRSVVKIKTQTMNLQSLVHFMRWHLLEQI</sequence>
<name>A0A0A9DGJ1_ARUDO</name>